<sequence>MSIITNNDALVGADPTAVAHADRVTAGLGLPIDGIEVADPATGEPIAHIEDIDLEGALQAVATAYEAGRSWARTAPRQRADVLHEWHALLVAYAEDLAHLISREMGKPLAEARGEVKYGTDFVRWYAEEAVRPAGNFREAPDGGASIITRRAPVGLAVLITPWNFPLAMATRKIAPALAAGCAAVIKPANLTPLTTIFAVELARQAGVPAELVQVVTTANASQFSEAVLRDERVRKVSFTGSTEVGRTLLRLASDSVLRTSMELGGNAPLIVFDDADLDRAIEGTLAAKLRNGGQSCIGANRIYVQNGIADAFAEGLAQRMGGVAVGAGLGTGTALGPLIDDRAVRRMRALTDDAVTRGAELLTGGTELGSVGHFFAPTVLDRVPADAAVACTEIFGPIAAIQRFDSEAEVVARANATEFGLAGYVFSESIDRALNVADRLETGLVGINQGVPSNAAAPFGGVKQSGLGREGSAEGLEEYQSVRFYNIARRETH</sequence>
<dbReference type="OrthoDB" id="6882680at2"/>
<dbReference type="PANTHER" id="PTHR43353:SF5">
    <property type="entry name" value="SUCCINATE-SEMIALDEHYDE DEHYDROGENASE, MITOCHONDRIAL"/>
    <property type="match status" value="1"/>
</dbReference>
<dbReference type="CDD" id="cd07103">
    <property type="entry name" value="ALDH_F5_SSADH_GabD"/>
    <property type="match status" value="1"/>
</dbReference>
<evidence type="ECO:0000313" key="7">
    <source>
        <dbReference type="Proteomes" id="UP000246018"/>
    </source>
</evidence>
<dbReference type="PROSITE" id="PS00687">
    <property type="entry name" value="ALDEHYDE_DEHYDR_GLU"/>
    <property type="match status" value="1"/>
</dbReference>
<dbReference type="FunFam" id="3.40.605.10:FF:000007">
    <property type="entry name" value="NAD/NADP-dependent betaine aldehyde dehydrogenase"/>
    <property type="match status" value="1"/>
</dbReference>
<organism evidence="6 7">
    <name type="scientific">Nocardioides gansuensis</name>
    <dbReference type="NCBI Taxonomy" id="2138300"/>
    <lineage>
        <taxon>Bacteria</taxon>
        <taxon>Bacillati</taxon>
        <taxon>Actinomycetota</taxon>
        <taxon>Actinomycetes</taxon>
        <taxon>Propionibacteriales</taxon>
        <taxon>Nocardioidaceae</taxon>
        <taxon>Nocardioides</taxon>
    </lineage>
</organism>
<dbReference type="InterPro" id="IPR050740">
    <property type="entry name" value="Aldehyde_DH_Superfamily"/>
</dbReference>
<dbReference type="Proteomes" id="UP000246018">
    <property type="component" value="Unassembled WGS sequence"/>
</dbReference>
<proteinExistence type="inferred from homology"/>
<dbReference type="PANTHER" id="PTHR43353">
    <property type="entry name" value="SUCCINATE-SEMIALDEHYDE DEHYDROGENASE, MITOCHONDRIAL"/>
    <property type="match status" value="1"/>
</dbReference>
<dbReference type="PROSITE" id="PS00070">
    <property type="entry name" value="ALDEHYDE_DEHYDR_CYS"/>
    <property type="match status" value="1"/>
</dbReference>
<dbReference type="InterPro" id="IPR016161">
    <property type="entry name" value="Ald_DH/histidinol_DH"/>
</dbReference>
<evidence type="ECO:0000259" key="5">
    <source>
        <dbReference type="Pfam" id="PF00171"/>
    </source>
</evidence>
<feature type="domain" description="Aldehyde dehydrogenase" evidence="5">
    <location>
        <begin position="35"/>
        <end position="484"/>
    </location>
</feature>
<dbReference type="AlphaFoldDB" id="A0A2T8FDJ9"/>
<dbReference type="InterPro" id="IPR016163">
    <property type="entry name" value="Ald_DH_C"/>
</dbReference>
<evidence type="ECO:0000256" key="4">
    <source>
        <dbReference type="RuleBase" id="RU003345"/>
    </source>
</evidence>
<keyword evidence="7" id="KW-1185">Reference proteome</keyword>
<evidence type="ECO:0000256" key="3">
    <source>
        <dbReference type="PROSITE-ProRule" id="PRU10007"/>
    </source>
</evidence>
<dbReference type="InterPro" id="IPR015590">
    <property type="entry name" value="Aldehyde_DH_dom"/>
</dbReference>
<reference evidence="6 7" key="1">
    <citation type="submission" date="2018-04" db="EMBL/GenBank/DDBJ databases">
        <title>Genome of Nocardioides gansuensis WSJ-1.</title>
        <authorList>
            <person name="Wu S."/>
            <person name="Wang G."/>
        </authorList>
    </citation>
    <scope>NUCLEOTIDE SEQUENCE [LARGE SCALE GENOMIC DNA]</scope>
    <source>
        <strain evidence="6 7">WSJ-1</strain>
    </source>
</reference>
<dbReference type="EMBL" id="QDGZ01000002">
    <property type="protein sequence ID" value="PVG83788.1"/>
    <property type="molecule type" value="Genomic_DNA"/>
</dbReference>
<dbReference type="InterPro" id="IPR016160">
    <property type="entry name" value="Ald_DH_CS_CYS"/>
</dbReference>
<dbReference type="SUPFAM" id="SSF53720">
    <property type="entry name" value="ALDH-like"/>
    <property type="match status" value="1"/>
</dbReference>
<dbReference type="GO" id="GO:0009450">
    <property type="term" value="P:gamma-aminobutyric acid catabolic process"/>
    <property type="evidence" value="ECO:0007669"/>
    <property type="project" value="TreeGrafter"/>
</dbReference>
<evidence type="ECO:0000256" key="2">
    <source>
        <dbReference type="ARBA" id="ARBA00023002"/>
    </source>
</evidence>
<dbReference type="FunFam" id="3.40.309.10:FF:000004">
    <property type="entry name" value="Succinate-semialdehyde dehydrogenase I"/>
    <property type="match status" value="1"/>
</dbReference>
<dbReference type="Gene3D" id="3.40.605.10">
    <property type="entry name" value="Aldehyde Dehydrogenase, Chain A, domain 1"/>
    <property type="match status" value="1"/>
</dbReference>
<comment type="caution">
    <text evidence="6">The sequence shown here is derived from an EMBL/GenBank/DDBJ whole genome shotgun (WGS) entry which is preliminary data.</text>
</comment>
<dbReference type="Pfam" id="PF00171">
    <property type="entry name" value="Aldedh"/>
    <property type="match status" value="1"/>
</dbReference>
<name>A0A2T8FDJ9_9ACTN</name>
<gene>
    <name evidence="6" type="ORF">DDE18_05610</name>
</gene>
<evidence type="ECO:0000313" key="6">
    <source>
        <dbReference type="EMBL" id="PVG83788.1"/>
    </source>
</evidence>
<accession>A0A2T8FDJ9</accession>
<dbReference type="InterPro" id="IPR016162">
    <property type="entry name" value="Ald_DH_N"/>
</dbReference>
<dbReference type="RefSeq" id="WP_116571261.1">
    <property type="nucleotide sequence ID" value="NZ_QDGZ01000002.1"/>
</dbReference>
<comment type="similarity">
    <text evidence="1 4">Belongs to the aldehyde dehydrogenase family.</text>
</comment>
<dbReference type="InterPro" id="IPR029510">
    <property type="entry name" value="Ald_DH_CS_GLU"/>
</dbReference>
<dbReference type="Gene3D" id="3.40.309.10">
    <property type="entry name" value="Aldehyde Dehydrogenase, Chain A, domain 2"/>
    <property type="match status" value="1"/>
</dbReference>
<dbReference type="GO" id="GO:0004777">
    <property type="term" value="F:succinate-semialdehyde dehydrogenase (NAD+) activity"/>
    <property type="evidence" value="ECO:0007669"/>
    <property type="project" value="TreeGrafter"/>
</dbReference>
<feature type="active site" evidence="3">
    <location>
        <position position="263"/>
    </location>
</feature>
<protein>
    <submittedName>
        <fullName evidence="6">NAD-dependent succinate-semialdehyde dehydrogenase</fullName>
    </submittedName>
</protein>
<keyword evidence="2 4" id="KW-0560">Oxidoreductase</keyword>
<evidence type="ECO:0000256" key="1">
    <source>
        <dbReference type="ARBA" id="ARBA00009986"/>
    </source>
</evidence>